<evidence type="ECO:0000256" key="1">
    <source>
        <dbReference type="SAM" id="MobiDB-lite"/>
    </source>
</evidence>
<dbReference type="RefSeq" id="WP_180157303.1">
    <property type="nucleotide sequence ID" value="NZ_JACCEM010000009.1"/>
</dbReference>
<dbReference type="AlphaFoldDB" id="A0A853G8E6"/>
<keyword evidence="4" id="KW-1185">Reference proteome</keyword>
<gene>
    <name evidence="3" type="ORF">H0A72_16435</name>
</gene>
<evidence type="ECO:0000313" key="4">
    <source>
        <dbReference type="Proteomes" id="UP000559809"/>
    </source>
</evidence>
<evidence type="ECO:0000256" key="2">
    <source>
        <dbReference type="SAM" id="SignalP"/>
    </source>
</evidence>
<feature type="chain" id="PRO_5032986836" description="Translation initiation factor IF-2" evidence="2">
    <location>
        <begin position="23"/>
        <end position="133"/>
    </location>
</feature>
<sequence length="133" mass="13595">MNKILTAAACCLPMLLAPASWAQDAGSSGKGPGAGAYPNAGTQAGPRDGSRDRPSPYHPGRSGARPERDACVGPGAQNNPRCADSQRRSNPGGRSTPPGSPDFDSGRTPGPRAAPDAGQPSRPGQVRERRQPS</sequence>
<feature type="signal peptide" evidence="2">
    <location>
        <begin position="1"/>
        <end position="22"/>
    </location>
</feature>
<accession>A0A853G8E6</accession>
<reference evidence="3 4" key="1">
    <citation type="submission" date="2020-07" db="EMBL/GenBank/DDBJ databases">
        <title>Taxonomic revisions and descriptions of new bacterial species based on genomic comparisons in the high-G+C-content subgroup of the family Alcaligenaceae.</title>
        <authorList>
            <person name="Szabo A."/>
            <person name="Felfoldi T."/>
        </authorList>
    </citation>
    <scope>NUCLEOTIDE SEQUENCE [LARGE SCALE GENOMIC DNA]</scope>
    <source>
        <strain evidence="3 4">LMG 24012</strain>
    </source>
</reference>
<evidence type="ECO:0008006" key="5">
    <source>
        <dbReference type="Google" id="ProtNLM"/>
    </source>
</evidence>
<organism evidence="3 4">
    <name type="scientific">Parapusillimonas granuli</name>
    <dbReference type="NCBI Taxonomy" id="380911"/>
    <lineage>
        <taxon>Bacteria</taxon>
        <taxon>Pseudomonadati</taxon>
        <taxon>Pseudomonadota</taxon>
        <taxon>Betaproteobacteria</taxon>
        <taxon>Burkholderiales</taxon>
        <taxon>Alcaligenaceae</taxon>
        <taxon>Parapusillimonas</taxon>
    </lineage>
</organism>
<keyword evidence="2" id="KW-0732">Signal</keyword>
<dbReference type="EMBL" id="JACCEM010000009">
    <property type="protein sequence ID" value="NYT50901.1"/>
    <property type="molecule type" value="Genomic_DNA"/>
</dbReference>
<proteinExistence type="predicted"/>
<comment type="caution">
    <text evidence="3">The sequence shown here is derived from an EMBL/GenBank/DDBJ whole genome shotgun (WGS) entry which is preliminary data.</text>
</comment>
<dbReference type="Proteomes" id="UP000559809">
    <property type="component" value="Unassembled WGS sequence"/>
</dbReference>
<protein>
    <recommendedName>
        <fullName evidence="5">Translation initiation factor IF-2</fullName>
    </recommendedName>
</protein>
<name>A0A853G8E6_9BURK</name>
<evidence type="ECO:0000313" key="3">
    <source>
        <dbReference type="EMBL" id="NYT50901.1"/>
    </source>
</evidence>
<feature type="region of interest" description="Disordered" evidence="1">
    <location>
        <begin position="21"/>
        <end position="133"/>
    </location>
</feature>